<dbReference type="GO" id="GO:0005886">
    <property type="term" value="C:plasma membrane"/>
    <property type="evidence" value="ECO:0007669"/>
    <property type="project" value="UniProtKB-ARBA"/>
</dbReference>
<evidence type="ECO:0000256" key="5">
    <source>
        <dbReference type="ARBA" id="ARBA00023136"/>
    </source>
</evidence>
<evidence type="ECO:0000313" key="8">
    <source>
        <dbReference type="Proteomes" id="UP000007652"/>
    </source>
</evidence>
<feature type="transmembrane region" description="Helical" evidence="6">
    <location>
        <begin position="136"/>
        <end position="155"/>
    </location>
</feature>
<dbReference type="PANTHER" id="PTHR34857">
    <property type="entry name" value="SLL0384 PROTEIN"/>
    <property type="match status" value="1"/>
</dbReference>
<dbReference type="AlphaFoldDB" id="I7LKG9"/>
<evidence type="ECO:0000256" key="3">
    <source>
        <dbReference type="ARBA" id="ARBA00022692"/>
    </source>
</evidence>
<comment type="subcellular location">
    <subcellularLocation>
        <location evidence="1">Membrane</location>
        <topology evidence="1">Multi-pass membrane protein</topology>
    </subcellularLocation>
</comment>
<dbReference type="InterPro" id="IPR003339">
    <property type="entry name" value="ABC/ECF_trnsptr_transmembrane"/>
</dbReference>
<keyword evidence="3 6" id="KW-0812">Transmembrane</keyword>
<evidence type="ECO:0000256" key="6">
    <source>
        <dbReference type="SAM" id="Phobius"/>
    </source>
</evidence>
<name>I7LKG9_9CLOT</name>
<feature type="transmembrane region" description="Helical" evidence="6">
    <location>
        <begin position="60"/>
        <end position="79"/>
    </location>
</feature>
<evidence type="ECO:0000313" key="7">
    <source>
        <dbReference type="EMBL" id="CCJ34455.1"/>
    </source>
</evidence>
<evidence type="ECO:0000256" key="4">
    <source>
        <dbReference type="ARBA" id="ARBA00022989"/>
    </source>
</evidence>
<evidence type="ECO:0000256" key="2">
    <source>
        <dbReference type="ARBA" id="ARBA00022475"/>
    </source>
</evidence>
<keyword evidence="2" id="KW-1003">Cell membrane</keyword>
<organism evidence="7 8">
    <name type="scientific">Caloramator australicus RC3</name>
    <dbReference type="NCBI Taxonomy" id="857293"/>
    <lineage>
        <taxon>Bacteria</taxon>
        <taxon>Bacillati</taxon>
        <taxon>Bacillota</taxon>
        <taxon>Clostridia</taxon>
        <taxon>Eubacteriales</taxon>
        <taxon>Clostridiaceae</taxon>
        <taxon>Caloramator</taxon>
    </lineage>
</organism>
<comment type="caution">
    <text evidence="7">The sequence shown here is derived from an EMBL/GenBank/DDBJ whole genome shotgun (WGS) entry which is preliminary data.</text>
</comment>
<gene>
    <name evidence="7" type="ORF">CAAU_2372</name>
</gene>
<dbReference type="CDD" id="cd16914">
    <property type="entry name" value="EcfT"/>
    <property type="match status" value="1"/>
</dbReference>
<dbReference type="Proteomes" id="UP000007652">
    <property type="component" value="Unassembled WGS sequence"/>
</dbReference>
<feature type="transmembrane region" description="Helical" evidence="6">
    <location>
        <begin position="267"/>
        <end position="287"/>
    </location>
</feature>
<feature type="transmembrane region" description="Helical" evidence="6">
    <location>
        <begin position="20"/>
        <end position="48"/>
    </location>
</feature>
<keyword evidence="4 6" id="KW-1133">Transmembrane helix</keyword>
<feature type="transmembrane region" description="Helical" evidence="6">
    <location>
        <begin position="99"/>
        <end position="124"/>
    </location>
</feature>
<sequence>MLNFSRDKFIQRFNTLTNIILILTYIIAFLMINNILILAIILISLILLAKVNKIHKEVFAFFRFSVFIALIIIIFNLLINKNGETQIFIIGDFYITLESFYYSLFMASRLIAIMMTFAFGNLIINPDDAFSIISKIFGKSSLVMSLVYRLSFSLIKQINNIKEIEFIRGNTFKGNLYKRIKSYGEVVNILFLSSLEDSIELAEAMYSRGYGSTKRSSFKNQNFNFRDYVIILMCTISIAFLIGQLILGLNSFKFFPKIDSPLKKITVYEIIILFVFYSIVFVNWWWINGNDKN</sequence>
<feature type="transmembrane region" description="Helical" evidence="6">
    <location>
        <begin position="228"/>
        <end position="247"/>
    </location>
</feature>
<dbReference type="eggNOG" id="COG0619">
    <property type="taxonomic scope" value="Bacteria"/>
</dbReference>
<dbReference type="Pfam" id="PF02361">
    <property type="entry name" value="CbiQ"/>
    <property type="match status" value="1"/>
</dbReference>
<keyword evidence="8" id="KW-1185">Reference proteome</keyword>
<proteinExistence type="predicted"/>
<protein>
    <submittedName>
        <fullName evidence="7">Cobalt transport protein</fullName>
    </submittedName>
</protein>
<dbReference type="PANTHER" id="PTHR34857:SF2">
    <property type="entry name" value="SLL0384 PROTEIN"/>
    <property type="match status" value="1"/>
</dbReference>
<dbReference type="EMBL" id="CAKP01000125">
    <property type="protein sequence ID" value="CCJ34455.1"/>
    <property type="molecule type" value="Genomic_DNA"/>
</dbReference>
<dbReference type="STRING" id="857293.CAAU_2372"/>
<dbReference type="OrthoDB" id="2039442at2"/>
<reference evidence="7 8" key="1">
    <citation type="journal article" date="2011" name="J. Bacteriol.">
        <title>Draft genome sequence of Caloramator australicus strain RC3T, a thermoanaerobe from the Great Artesian Basin of Australia.</title>
        <authorList>
            <person name="Ogg C.D."/>
            <person name="Patel B.K.C."/>
        </authorList>
    </citation>
    <scope>NUCLEOTIDE SEQUENCE [LARGE SCALE GENOMIC DNA]</scope>
    <source>
        <strain evidence="7 8">RC3</strain>
    </source>
</reference>
<keyword evidence="5 6" id="KW-0472">Membrane</keyword>
<dbReference type="InterPro" id="IPR051611">
    <property type="entry name" value="ECF_transporter_component"/>
</dbReference>
<evidence type="ECO:0000256" key="1">
    <source>
        <dbReference type="ARBA" id="ARBA00004141"/>
    </source>
</evidence>
<accession>I7LKG9</accession>
<dbReference type="RefSeq" id="WP_008909706.1">
    <property type="nucleotide sequence ID" value="NZ_CAKP01000125.1"/>
</dbReference>